<keyword evidence="4" id="KW-1185">Reference proteome</keyword>
<dbReference type="InterPro" id="IPR006212">
    <property type="entry name" value="Furin_repeat"/>
</dbReference>
<feature type="chain" id="PRO_5043819031" evidence="2">
    <location>
        <begin position="24"/>
        <end position="330"/>
    </location>
</feature>
<accession>A0AAV1I7C9</accession>
<evidence type="ECO:0000313" key="3">
    <source>
        <dbReference type="EMBL" id="CAK0779966.1"/>
    </source>
</evidence>
<evidence type="ECO:0000313" key="4">
    <source>
        <dbReference type="Proteomes" id="UP001314263"/>
    </source>
</evidence>
<dbReference type="InterPro" id="IPR009030">
    <property type="entry name" value="Growth_fac_rcpt_cys_sf"/>
</dbReference>
<dbReference type="SUPFAM" id="SSF57184">
    <property type="entry name" value="Growth factor receptor domain"/>
    <property type="match status" value="1"/>
</dbReference>
<dbReference type="Proteomes" id="UP001314263">
    <property type="component" value="Unassembled WGS sequence"/>
</dbReference>
<protein>
    <submittedName>
        <fullName evidence="3">Uncharacterized protein</fullName>
    </submittedName>
</protein>
<evidence type="ECO:0000256" key="1">
    <source>
        <dbReference type="SAM" id="MobiDB-lite"/>
    </source>
</evidence>
<gene>
    <name evidence="3" type="ORF">CVIRNUC_004901</name>
</gene>
<dbReference type="AlphaFoldDB" id="A0AAV1I7C9"/>
<comment type="caution">
    <text evidence="3">The sequence shown here is derived from an EMBL/GenBank/DDBJ whole genome shotgun (WGS) entry which is preliminary data.</text>
</comment>
<name>A0AAV1I7C9_9CHLO</name>
<reference evidence="3 4" key="1">
    <citation type="submission" date="2023-10" db="EMBL/GenBank/DDBJ databases">
        <authorList>
            <person name="Maclean D."/>
            <person name="Macfadyen A."/>
        </authorList>
    </citation>
    <scope>NUCLEOTIDE SEQUENCE [LARGE SCALE GENOMIC DNA]</scope>
</reference>
<organism evidence="3 4">
    <name type="scientific">Coccomyxa viridis</name>
    <dbReference type="NCBI Taxonomy" id="1274662"/>
    <lineage>
        <taxon>Eukaryota</taxon>
        <taxon>Viridiplantae</taxon>
        <taxon>Chlorophyta</taxon>
        <taxon>core chlorophytes</taxon>
        <taxon>Trebouxiophyceae</taxon>
        <taxon>Trebouxiophyceae incertae sedis</taxon>
        <taxon>Coccomyxaceae</taxon>
        <taxon>Coccomyxa</taxon>
    </lineage>
</organism>
<feature type="signal peptide" evidence="2">
    <location>
        <begin position="1"/>
        <end position="23"/>
    </location>
</feature>
<sequence>MRFFASSTRAIVGVLAALSCAAAQSFPNAQSIQVNTTGMDLGVLSKRARAPPPVPVPTPNPCLTIDPHCTSCSGGVCTACNIIFTLDNSTKKCVCPDGQQLAAGGTTCINLGLVSVGKALYNNTAVQNDLFKATENSIQHNKVVDSFVANTAKTAANFILGGQTAIKTGASKALAAAVAPIVQPAEFIAAPKEPQPEGAPAPDAALGAAVAGQPQPEAALAPKDAEYYKLAAEAQAQQAKEQQDTASKVLQAIAGPALAPGPAVAPSAAAVSSALQQIVAQRAAPAQQQASAAAGTPSGLNPISSLVSQAGGLLQSFLPQLGRRLLREQA</sequence>
<dbReference type="CDD" id="cd00064">
    <property type="entry name" value="FU"/>
    <property type="match status" value="1"/>
</dbReference>
<dbReference type="PROSITE" id="PS51257">
    <property type="entry name" value="PROKAR_LIPOPROTEIN"/>
    <property type="match status" value="1"/>
</dbReference>
<feature type="compositionally biased region" description="Low complexity" evidence="1">
    <location>
        <begin position="196"/>
        <end position="215"/>
    </location>
</feature>
<proteinExistence type="predicted"/>
<evidence type="ECO:0000256" key="2">
    <source>
        <dbReference type="SAM" id="SignalP"/>
    </source>
</evidence>
<keyword evidence="2" id="KW-0732">Signal</keyword>
<dbReference type="EMBL" id="CAUYUE010000006">
    <property type="protein sequence ID" value="CAK0779966.1"/>
    <property type="molecule type" value="Genomic_DNA"/>
</dbReference>
<feature type="region of interest" description="Disordered" evidence="1">
    <location>
        <begin position="192"/>
        <end position="215"/>
    </location>
</feature>